<evidence type="ECO:0000313" key="1">
    <source>
        <dbReference type="EMBL" id="QJA49104.1"/>
    </source>
</evidence>
<dbReference type="EMBL" id="MT144118">
    <property type="protein sequence ID" value="QJA49104.1"/>
    <property type="molecule type" value="Genomic_DNA"/>
</dbReference>
<organism evidence="1">
    <name type="scientific">viral metagenome</name>
    <dbReference type="NCBI Taxonomy" id="1070528"/>
    <lineage>
        <taxon>unclassified sequences</taxon>
        <taxon>metagenomes</taxon>
        <taxon>organismal metagenomes</taxon>
    </lineage>
</organism>
<sequence>MPKYFIRLSDNEIELEIGKLTPFQHKIFAQAVNEGKDRRHALFLARTWAVNRLG</sequence>
<gene>
    <name evidence="1" type="ORF">TM448A01231_0004</name>
    <name evidence="2" type="ORF">TM448B01337_0004</name>
</gene>
<evidence type="ECO:0000313" key="2">
    <source>
        <dbReference type="EMBL" id="QJH98528.1"/>
    </source>
</evidence>
<accession>A0A6H1ZNG7</accession>
<protein>
    <submittedName>
        <fullName evidence="1">Uncharacterized protein</fullName>
    </submittedName>
</protein>
<dbReference type="EMBL" id="MT144739">
    <property type="protein sequence ID" value="QJH98528.1"/>
    <property type="molecule type" value="Genomic_DNA"/>
</dbReference>
<dbReference type="AlphaFoldDB" id="A0A6H1ZNG7"/>
<name>A0A6H1ZNG7_9ZZZZ</name>
<proteinExistence type="predicted"/>
<reference evidence="1" key="1">
    <citation type="submission" date="2020-03" db="EMBL/GenBank/DDBJ databases">
        <title>The deep terrestrial virosphere.</title>
        <authorList>
            <person name="Holmfeldt K."/>
            <person name="Nilsson E."/>
            <person name="Simone D."/>
            <person name="Lopez-Fernandez M."/>
            <person name="Wu X."/>
            <person name="de Brujin I."/>
            <person name="Lundin D."/>
            <person name="Andersson A."/>
            <person name="Bertilsson S."/>
            <person name="Dopson M."/>
        </authorList>
    </citation>
    <scope>NUCLEOTIDE SEQUENCE</scope>
    <source>
        <strain evidence="1">TM448A01231</strain>
        <strain evidence="2">TM448B01337</strain>
    </source>
</reference>